<evidence type="ECO:0000313" key="3">
    <source>
        <dbReference type="EMBL" id="RFM34871.1"/>
    </source>
</evidence>
<organism evidence="3 4">
    <name type="scientific">Chitinophaga silvisoli</name>
    <dbReference type="NCBI Taxonomy" id="2291814"/>
    <lineage>
        <taxon>Bacteria</taxon>
        <taxon>Pseudomonadati</taxon>
        <taxon>Bacteroidota</taxon>
        <taxon>Chitinophagia</taxon>
        <taxon>Chitinophagales</taxon>
        <taxon>Chitinophagaceae</taxon>
        <taxon>Chitinophaga</taxon>
    </lineage>
</organism>
<evidence type="ECO:0000256" key="1">
    <source>
        <dbReference type="ARBA" id="ARBA00022801"/>
    </source>
</evidence>
<name>A0A3E1P3X6_9BACT</name>
<evidence type="ECO:0000313" key="4">
    <source>
        <dbReference type="Proteomes" id="UP000261174"/>
    </source>
</evidence>
<evidence type="ECO:0000259" key="2">
    <source>
        <dbReference type="SMART" id="SM00047"/>
    </source>
</evidence>
<dbReference type="Pfam" id="PF01832">
    <property type="entry name" value="Glucosaminidase"/>
    <property type="match status" value="1"/>
</dbReference>
<reference evidence="3 4" key="1">
    <citation type="submission" date="2018-08" db="EMBL/GenBank/DDBJ databases">
        <title>Chitinophaga sp. K20C18050901, a novel bacterium isolated from forest soil.</title>
        <authorList>
            <person name="Wang C."/>
        </authorList>
    </citation>
    <scope>NUCLEOTIDE SEQUENCE [LARGE SCALE GENOMIC DNA]</scope>
    <source>
        <strain evidence="3 4">K20C18050901</strain>
    </source>
</reference>
<dbReference type="Proteomes" id="UP000261174">
    <property type="component" value="Unassembled WGS sequence"/>
</dbReference>
<proteinExistence type="predicted"/>
<accession>A0A3E1P3X6</accession>
<dbReference type="PANTHER" id="PTHR33308">
    <property type="entry name" value="PEPTIDOGLYCAN HYDROLASE FLGJ"/>
    <property type="match status" value="1"/>
</dbReference>
<dbReference type="GO" id="GO:0004040">
    <property type="term" value="F:amidase activity"/>
    <property type="evidence" value="ECO:0007669"/>
    <property type="project" value="InterPro"/>
</dbReference>
<dbReference type="Gene3D" id="1.10.530.10">
    <property type="match status" value="1"/>
</dbReference>
<comment type="caution">
    <text evidence="3">The sequence shown here is derived from an EMBL/GenBank/DDBJ whole genome shotgun (WGS) entry which is preliminary data.</text>
</comment>
<dbReference type="InterPro" id="IPR002901">
    <property type="entry name" value="MGlyc_endo_b_GlcNAc-like_dom"/>
</dbReference>
<dbReference type="EMBL" id="QTJV01000003">
    <property type="protein sequence ID" value="RFM34871.1"/>
    <property type="molecule type" value="Genomic_DNA"/>
</dbReference>
<dbReference type="SMART" id="SM00047">
    <property type="entry name" value="LYZ2"/>
    <property type="match status" value="1"/>
</dbReference>
<dbReference type="AlphaFoldDB" id="A0A3E1P3X6"/>
<dbReference type="PANTHER" id="PTHR33308:SF9">
    <property type="entry name" value="PEPTIDOGLYCAN HYDROLASE FLGJ"/>
    <property type="match status" value="1"/>
</dbReference>
<keyword evidence="1" id="KW-0378">Hydrolase</keyword>
<feature type="domain" description="Mannosyl-glycoprotein endo-beta-N-acetylglucosamidase-like" evidence="2">
    <location>
        <begin position="41"/>
        <end position="184"/>
    </location>
</feature>
<dbReference type="InterPro" id="IPR051056">
    <property type="entry name" value="Glycosyl_Hydrolase_73"/>
</dbReference>
<keyword evidence="4" id="KW-1185">Reference proteome</keyword>
<gene>
    <name evidence="3" type="ORF">DXN04_11615</name>
</gene>
<protein>
    <submittedName>
        <fullName evidence="3">Muramidase</fullName>
    </submittedName>
</protein>
<sequence>MMRLIKHTLFSTRKITAMTLNKMFSSRWFCAVLCMILLFGNSAYSQSKVRYVTKYKETAIAIMNETGIPASIILGIAMLESGMGTSKNARLLHNHFGIVGKNKLHKKKGVTYRSRYREFESDDASFQYFAKMVQKKKYYSKMKGDPKYKDWLKHMNDSGYSAAGQVWEKRVAGMISRYKLYKLDEQMAYSKK</sequence>